<dbReference type="GO" id="GO:0004105">
    <property type="term" value="F:choline-phosphate cytidylyltransferase activity"/>
    <property type="evidence" value="ECO:0007669"/>
    <property type="project" value="UniProtKB-EC"/>
</dbReference>
<dbReference type="PANTHER" id="PTHR10739">
    <property type="entry name" value="CYTIDYLYLTRANSFERASE"/>
    <property type="match status" value="1"/>
</dbReference>
<keyword evidence="6" id="KW-0594">Phospholipid biosynthesis</keyword>
<dbReference type="InterPro" id="IPR045049">
    <property type="entry name" value="Pcy1-like"/>
</dbReference>
<dbReference type="InterPro" id="IPR041723">
    <property type="entry name" value="CCT"/>
</dbReference>
<dbReference type="SUPFAM" id="SSF52374">
    <property type="entry name" value="Nucleotidylyl transferase"/>
    <property type="match status" value="1"/>
</dbReference>
<dbReference type="InterPro" id="IPR014729">
    <property type="entry name" value="Rossmann-like_a/b/a_fold"/>
</dbReference>
<evidence type="ECO:0000256" key="3">
    <source>
        <dbReference type="ARBA" id="ARBA00022679"/>
    </source>
</evidence>
<dbReference type="Gene3D" id="3.40.50.620">
    <property type="entry name" value="HUPs"/>
    <property type="match status" value="1"/>
</dbReference>
<evidence type="ECO:0000256" key="6">
    <source>
        <dbReference type="ARBA" id="ARBA00023209"/>
    </source>
</evidence>
<dbReference type="NCBIfam" id="TIGR00125">
    <property type="entry name" value="cyt_tran_rel"/>
    <property type="match status" value="1"/>
</dbReference>
<comment type="similarity">
    <text evidence="1">Belongs to the cytidylyltransferase family.</text>
</comment>
<keyword evidence="5" id="KW-0443">Lipid metabolism</keyword>
<keyword evidence="11" id="KW-1185">Reference proteome</keyword>
<comment type="pathway">
    <text evidence="8">Phospholipid metabolism; phosphatidylcholine biosynthesis; phosphatidylcholine from phosphocholine: step 1/2.</text>
</comment>
<feature type="domain" description="Cytidyltransferase-like" evidence="10">
    <location>
        <begin position="64"/>
        <end position="192"/>
    </location>
</feature>
<keyword evidence="2" id="KW-0444">Lipid biosynthesis</keyword>
<keyword evidence="4" id="KW-0548">Nucleotidyltransferase</keyword>
<keyword evidence="3" id="KW-0808">Transferase</keyword>
<dbReference type="PANTHER" id="PTHR10739:SF13">
    <property type="entry name" value="CHOLINE-PHOSPHATE CYTIDYLYLTRANSFERASE"/>
    <property type="match status" value="1"/>
</dbReference>
<name>A0A914X869_9BILA</name>
<organism evidence="11 12">
    <name type="scientific">Plectus sambesii</name>
    <dbReference type="NCBI Taxonomy" id="2011161"/>
    <lineage>
        <taxon>Eukaryota</taxon>
        <taxon>Metazoa</taxon>
        <taxon>Ecdysozoa</taxon>
        <taxon>Nematoda</taxon>
        <taxon>Chromadorea</taxon>
        <taxon>Plectida</taxon>
        <taxon>Plectina</taxon>
        <taxon>Plectoidea</taxon>
        <taxon>Plectidae</taxon>
        <taxon>Plectus</taxon>
    </lineage>
</organism>
<dbReference type="InterPro" id="IPR004821">
    <property type="entry name" value="Cyt_trans-like"/>
</dbReference>
<dbReference type="WBParaSite" id="PSAMB.scaffold67size88130.g1278.t1">
    <property type="protein sequence ID" value="PSAMB.scaffold67size88130.g1278.t1"/>
    <property type="gene ID" value="PSAMB.scaffold67size88130.g1278"/>
</dbReference>
<evidence type="ECO:0000256" key="7">
    <source>
        <dbReference type="ARBA" id="ARBA00023264"/>
    </source>
</evidence>
<dbReference type="EC" id="2.7.7.15" evidence="9"/>
<dbReference type="Pfam" id="PF01467">
    <property type="entry name" value="CTP_transf_like"/>
    <property type="match status" value="1"/>
</dbReference>
<dbReference type="GO" id="GO:0031210">
    <property type="term" value="F:phosphatidylcholine binding"/>
    <property type="evidence" value="ECO:0007669"/>
    <property type="project" value="TreeGrafter"/>
</dbReference>
<accession>A0A914X869</accession>
<evidence type="ECO:0000313" key="12">
    <source>
        <dbReference type="WBParaSite" id="PSAMB.scaffold67size88130.g1278.t1"/>
    </source>
</evidence>
<evidence type="ECO:0000256" key="9">
    <source>
        <dbReference type="ARBA" id="ARBA00026101"/>
    </source>
</evidence>
<sequence>MDAKGLDSNTSLLKNHPNCRSLLTPAPFSDDPVAIAERDSIDFTHPITYTQACSGKVNRPIRILADGIYDLFHPGHAEQLRQVKNAFPNAYLIVGVCSDAPTLKHKGTTVMKEEERYEAARHCRYVDEVYRNPPYFGTLEFLNKIKADLIAHDALPYAKLDGDDCYQPFRDVDRFLETQRTKGVSTTDVVQRILTNIDAYRMRNQGRANVPE</sequence>
<reference evidence="12" key="1">
    <citation type="submission" date="2022-11" db="UniProtKB">
        <authorList>
            <consortium name="WormBaseParasite"/>
        </authorList>
    </citation>
    <scope>IDENTIFICATION</scope>
</reference>
<evidence type="ECO:0000313" key="11">
    <source>
        <dbReference type="Proteomes" id="UP000887566"/>
    </source>
</evidence>
<dbReference type="Proteomes" id="UP000887566">
    <property type="component" value="Unplaced"/>
</dbReference>
<proteinExistence type="inferred from homology"/>
<evidence type="ECO:0000256" key="4">
    <source>
        <dbReference type="ARBA" id="ARBA00022695"/>
    </source>
</evidence>
<dbReference type="CDD" id="cd02174">
    <property type="entry name" value="CCT"/>
    <property type="match status" value="1"/>
</dbReference>
<evidence type="ECO:0000256" key="1">
    <source>
        <dbReference type="ARBA" id="ARBA00010101"/>
    </source>
</evidence>
<keyword evidence="7" id="KW-1208">Phospholipid metabolism</keyword>
<dbReference type="AlphaFoldDB" id="A0A914X869"/>
<evidence type="ECO:0000256" key="2">
    <source>
        <dbReference type="ARBA" id="ARBA00022516"/>
    </source>
</evidence>
<evidence type="ECO:0000259" key="10">
    <source>
        <dbReference type="Pfam" id="PF01467"/>
    </source>
</evidence>
<evidence type="ECO:0000256" key="8">
    <source>
        <dbReference type="ARBA" id="ARBA00025706"/>
    </source>
</evidence>
<evidence type="ECO:0000256" key="5">
    <source>
        <dbReference type="ARBA" id="ARBA00023098"/>
    </source>
</evidence>
<protein>
    <recommendedName>
        <fullName evidence="9">choline-phosphate cytidylyltransferase</fullName>
        <ecNumber evidence="9">2.7.7.15</ecNumber>
    </recommendedName>
</protein>